<name>A0A2I0K6B0_PUNGR</name>
<dbReference type="GeneID" id="116189255"/>
<dbReference type="Proteomes" id="UP000233551">
    <property type="component" value="Unassembled WGS sequence"/>
</dbReference>
<keyword evidence="11" id="KW-1185">Reference proteome</keyword>
<dbReference type="EMBL" id="PGOL01000853">
    <property type="protein sequence ID" value="PKI64091.1"/>
    <property type="molecule type" value="Genomic_DNA"/>
</dbReference>
<comment type="similarity">
    <text evidence="8">Belongs to the iron/ascorbate-dependent oxidoreductase family. GA3OX subfamily.</text>
</comment>
<dbReference type="SUPFAM" id="SSF51197">
    <property type="entry name" value="Clavaminate synthase-like"/>
    <property type="match status" value="1"/>
</dbReference>
<dbReference type="Pfam" id="PF03171">
    <property type="entry name" value="2OG-FeII_Oxy"/>
    <property type="match status" value="1"/>
</dbReference>
<dbReference type="InterPro" id="IPR026992">
    <property type="entry name" value="DIOX_N"/>
</dbReference>
<evidence type="ECO:0000256" key="1">
    <source>
        <dbReference type="ARBA" id="ARBA00001961"/>
    </source>
</evidence>
<comment type="pathway">
    <text evidence="2">Hormone biosynthesis.</text>
</comment>
<dbReference type="InterPro" id="IPR005123">
    <property type="entry name" value="Oxoglu/Fe-dep_dioxygenase_dom"/>
</dbReference>
<keyword evidence="4" id="KW-0223">Dioxygenase</keyword>
<accession>A0A2I0K6B0</accession>
<proteinExistence type="inferred from homology"/>
<evidence type="ECO:0000256" key="5">
    <source>
        <dbReference type="ARBA" id="ARBA00023002"/>
    </source>
</evidence>
<dbReference type="GO" id="GO:0016707">
    <property type="term" value="F:gibberellin 3-beta-dioxygenase activity"/>
    <property type="evidence" value="ECO:0007669"/>
    <property type="project" value="UniProtKB-EC"/>
</dbReference>
<dbReference type="PROSITE" id="PS51471">
    <property type="entry name" value="FE2OG_OXY"/>
    <property type="match status" value="1"/>
</dbReference>
<organism evidence="10 11">
    <name type="scientific">Punica granatum</name>
    <name type="common">Pomegranate</name>
    <dbReference type="NCBI Taxonomy" id="22663"/>
    <lineage>
        <taxon>Eukaryota</taxon>
        <taxon>Viridiplantae</taxon>
        <taxon>Streptophyta</taxon>
        <taxon>Embryophyta</taxon>
        <taxon>Tracheophyta</taxon>
        <taxon>Spermatophyta</taxon>
        <taxon>Magnoliopsida</taxon>
        <taxon>eudicotyledons</taxon>
        <taxon>Gunneridae</taxon>
        <taxon>Pentapetalae</taxon>
        <taxon>rosids</taxon>
        <taxon>malvids</taxon>
        <taxon>Myrtales</taxon>
        <taxon>Lythraceae</taxon>
        <taxon>Punica</taxon>
    </lineage>
</organism>
<dbReference type="PANTHER" id="PTHR47990">
    <property type="entry name" value="2-OXOGLUTARATE (2OG) AND FE(II)-DEPENDENT OXYGENASE SUPERFAMILY PROTEIN-RELATED"/>
    <property type="match status" value="1"/>
</dbReference>
<evidence type="ECO:0000313" key="10">
    <source>
        <dbReference type="EMBL" id="PKI64091.1"/>
    </source>
</evidence>
<reference evidence="10 11" key="1">
    <citation type="submission" date="2017-11" db="EMBL/GenBank/DDBJ databases">
        <title>De-novo sequencing of pomegranate (Punica granatum L.) genome.</title>
        <authorList>
            <person name="Akparov Z."/>
            <person name="Amiraslanov A."/>
            <person name="Hajiyeva S."/>
            <person name="Abbasov M."/>
            <person name="Kaur K."/>
            <person name="Hamwieh A."/>
            <person name="Solovyev V."/>
            <person name="Salamov A."/>
            <person name="Braich B."/>
            <person name="Kosarev P."/>
            <person name="Mahmoud A."/>
            <person name="Hajiyev E."/>
            <person name="Babayeva S."/>
            <person name="Izzatullayeva V."/>
            <person name="Mammadov A."/>
            <person name="Mammadov A."/>
            <person name="Sharifova S."/>
            <person name="Ojaghi J."/>
            <person name="Eynullazada K."/>
            <person name="Bayramov B."/>
            <person name="Abdulazimova A."/>
            <person name="Shahmuradov I."/>
        </authorList>
    </citation>
    <scope>NUCLEOTIDE SEQUENCE [LARGE SCALE GENOMIC DNA]</scope>
    <source>
        <strain evidence="11">cv. AG2017</strain>
        <tissue evidence="10">Leaf</tissue>
    </source>
</reference>
<keyword evidence="3" id="KW-0479">Metal-binding</keyword>
<comment type="cofactor">
    <cofactor evidence="1">
        <name>L-ascorbate</name>
        <dbReference type="ChEBI" id="CHEBI:38290"/>
    </cofactor>
</comment>
<dbReference type="GO" id="GO:0009686">
    <property type="term" value="P:gibberellin biosynthetic process"/>
    <property type="evidence" value="ECO:0007669"/>
    <property type="project" value="UniProtKB-ARBA"/>
</dbReference>
<evidence type="ECO:0000256" key="9">
    <source>
        <dbReference type="ARBA" id="ARBA00066695"/>
    </source>
</evidence>
<evidence type="ECO:0000256" key="6">
    <source>
        <dbReference type="ARBA" id="ARBA00023004"/>
    </source>
</evidence>
<dbReference type="InterPro" id="IPR044861">
    <property type="entry name" value="IPNS-like_FE2OG_OXY"/>
</dbReference>
<evidence type="ECO:0000256" key="7">
    <source>
        <dbReference type="ARBA" id="ARBA00037909"/>
    </source>
</evidence>
<dbReference type="GO" id="GO:0046872">
    <property type="term" value="F:metal ion binding"/>
    <property type="evidence" value="ECO:0007669"/>
    <property type="project" value="UniProtKB-KW"/>
</dbReference>
<dbReference type="Gene3D" id="2.60.120.330">
    <property type="entry name" value="B-lactam Antibiotic, Isopenicillin N Synthase, Chain"/>
    <property type="match status" value="1"/>
</dbReference>
<dbReference type="EC" id="1.14.11.15" evidence="9"/>
<comment type="pathway">
    <text evidence="7">Plant hormone biosynthesis; gibberellin biosynthesis.</text>
</comment>
<evidence type="ECO:0000256" key="8">
    <source>
        <dbReference type="ARBA" id="ARBA00061560"/>
    </source>
</evidence>
<dbReference type="Pfam" id="PF14226">
    <property type="entry name" value="DIOX_N"/>
    <property type="match status" value="1"/>
</dbReference>
<keyword evidence="6" id="KW-0408">Iron</keyword>
<dbReference type="STRING" id="22663.A0A2I0K6B0"/>
<evidence type="ECO:0000256" key="4">
    <source>
        <dbReference type="ARBA" id="ARBA00022964"/>
    </source>
</evidence>
<dbReference type="InterPro" id="IPR050231">
    <property type="entry name" value="Iron_ascorbate_oxido_reductase"/>
</dbReference>
<dbReference type="AlphaFoldDB" id="A0A2I0K6B0"/>
<evidence type="ECO:0000313" key="11">
    <source>
        <dbReference type="Proteomes" id="UP000233551"/>
    </source>
</evidence>
<evidence type="ECO:0000256" key="2">
    <source>
        <dbReference type="ARBA" id="ARBA00004972"/>
    </source>
</evidence>
<dbReference type="OrthoDB" id="288590at2759"/>
<protein>
    <recommendedName>
        <fullName evidence="9">gibberellin 3beta-dioxygenase</fullName>
        <ecNumber evidence="9">1.14.11.15</ecNumber>
    </recommendedName>
</protein>
<gene>
    <name evidence="10" type="ORF">CRG98_015535</name>
</gene>
<sequence>MANLSEAYESAPVQTHHIIPLDFQSVNHVPESHSWSNSDDSLPVQSQPLVNCEQISLPIIDLGDLDASKMMGQACESWGMFQVINHGIPLTLFRDVESEARAFFSLAAEEKMKALRSPSGVTGYGVARIAPFFNKVMWHEGFTIVGSPVDHVREIWPERYHRFCEVMEAYQKAMKELSERLLDLILKSLGTPEEHIEWLPSVACQGRLAPCTALQLNSYPPCPGPTQVIGLAPHTDSYLITILHQVGNINGLQVLMEGTGWVLIVPLEGAVVVYVGDMLHIMSNGLFPSMLHRAVVDNTRHRLSFAYFYGPPADSSISPIPRGCPSQFRSMTVREYIEMKAKDFKGALSKIRVV</sequence>
<dbReference type="FunFam" id="2.60.120.330:FF:000013">
    <property type="entry name" value="Gibberellin 3-beta-dioxygenase 1"/>
    <property type="match status" value="1"/>
</dbReference>
<comment type="caution">
    <text evidence="10">The sequence shown here is derived from an EMBL/GenBank/DDBJ whole genome shotgun (WGS) entry which is preliminary data.</text>
</comment>
<evidence type="ECO:0000256" key="3">
    <source>
        <dbReference type="ARBA" id="ARBA00022723"/>
    </source>
</evidence>
<keyword evidence="5" id="KW-0560">Oxidoreductase</keyword>
<dbReference type="InterPro" id="IPR027443">
    <property type="entry name" value="IPNS-like_sf"/>
</dbReference>